<dbReference type="PANTHER" id="PTHR33495">
    <property type="entry name" value="ANTI-SIGMA FACTOR ANTAGONIST TM_1081-RELATED-RELATED"/>
    <property type="match status" value="1"/>
</dbReference>
<gene>
    <name evidence="4" type="ORF">H7F16_18155</name>
</gene>
<sequence>MTFSTRNDKDVVIVETTFQRLDASLAPALRAALLAPVDAGATSLVLDLSGVSFVDSSALGALIAAAKRLAAHRGFAVAGVQPAVARLFALTHMERVFSIHPDTGEAIARLST</sequence>
<dbReference type="GO" id="GO:0043856">
    <property type="term" value="F:anti-sigma factor antagonist activity"/>
    <property type="evidence" value="ECO:0007669"/>
    <property type="project" value="InterPro"/>
</dbReference>
<feature type="domain" description="STAS" evidence="3">
    <location>
        <begin position="21"/>
        <end position="110"/>
    </location>
</feature>
<comment type="similarity">
    <text evidence="1 2">Belongs to the anti-sigma-factor antagonist family.</text>
</comment>
<reference evidence="4 5" key="1">
    <citation type="journal article" date="2017" name="Int. J. Syst. Evol. Microbiol.">
        <title>Gemmobacter straminiformis sp. nov., isolated from an artificial fountain.</title>
        <authorList>
            <person name="Kang J.Y."/>
            <person name="Kim M.J."/>
            <person name="Chun J."/>
            <person name="Son K.P."/>
            <person name="Jahng K.Y."/>
        </authorList>
    </citation>
    <scope>NUCLEOTIDE SEQUENCE [LARGE SCALE GENOMIC DNA]</scope>
    <source>
        <strain evidence="4 5">CAM-8</strain>
    </source>
</reference>
<evidence type="ECO:0000256" key="1">
    <source>
        <dbReference type="ARBA" id="ARBA00009013"/>
    </source>
</evidence>
<dbReference type="Pfam" id="PF01740">
    <property type="entry name" value="STAS"/>
    <property type="match status" value="1"/>
</dbReference>
<dbReference type="InterPro" id="IPR003658">
    <property type="entry name" value="Anti-sigma_ant"/>
</dbReference>
<dbReference type="PROSITE" id="PS50801">
    <property type="entry name" value="STAS"/>
    <property type="match status" value="1"/>
</dbReference>
<dbReference type="SUPFAM" id="SSF52091">
    <property type="entry name" value="SpoIIaa-like"/>
    <property type="match status" value="1"/>
</dbReference>
<keyword evidence="5" id="KW-1185">Reference proteome</keyword>
<protein>
    <recommendedName>
        <fullName evidence="2">Anti-sigma factor antagonist</fullName>
    </recommendedName>
</protein>
<dbReference type="PANTHER" id="PTHR33495:SF2">
    <property type="entry name" value="ANTI-SIGMA FACTOR ANTAGONIST TM_1081-RELATED"/>
    <property type="match status" value="1"/>
</dbReference>
<dbReference type="RefSeq" id="WP_185799059.1">
    <property type="nucleotide sequence ID" value="NZ_JACLQD010000006.1"/>
</dbReference>
<accession>A0A842ID56</accession>
<dbReference type="EMBL" id="JACLQD010000006">
    <property type="protein sequence ID" value="MBC2837446.1"/>
    <property type="molecule type" value="Genomic_DNA"/>
</dbReference>
<evidence type="ECO:0000256" key="2">
    <source>
        <dbReference type="RuleBase" id="RU003749"/>
    </source>
</evidence>
<dbReference type="InterPro" id="IPR002645">
    <property type="entry name" value="STAS_dom"/>
</dbReference>
<dbReference type="NCBIfam" id="TIGR00377">
    <property type="entry name" value="ant_ant_sig"/>
    <property type="match status" value="1"/>
</dbReference>
<evidence type="ECO:0000313" key="4">
    <source>
        <dbReference type="EMBL" id="MBC2837446.1"/>
    </source>
</evidence>
<dbReference type="Proteomes" id="UP000555411">
    <property type="component" value="Unassembled WGS sequence"/>
</dbReference>
<name>A0A842ID56_9RHOB</name>
<dbReference type="Gene3D" id="3.30.750.24">
    <property type="entry name" value="STAS domain"/>
    <property type="match status" value="1"/>
</dbReference>
<dbReference type="CDD" id="cd07043">
    <property type="entry name" value="STAS_anti-anti-sigma_factors"/>
    <property type="match status" value="1"/>
</dbReference>
<organism evidence="4 5">
    <name type="scientific">Paragemmobacter straminiformis</name>
    <dbReference type="NCBI Taxonomy" id="2045119"/>
    <lineage>
        <taxon>Bacteria</taxon>
        <taxon>Pseudomonadati</taxon>
        <taxon>Pseudomonadota</taxon>
        <taxon>Alphaproteobacteria</taxon>
        <taxon>Rhodobacterales</taxon>
        <taxon>Paracoccaceae</taxon>
        <taxon>Paragemmobacter</taxon>
    </lineage>
</organism>
<dbReference type="AlphaFoldDB" id="A0A842ID56"/>
<evidence type="ECO:0000259" key="3">
    <source>
        <dbReference type="PROSITE" id="PS50801"/>
    </source>
</evidence>
<comment type="caution">
    <text evidence="4">The sequence shown here is derived from an EMBL/GenBank/DDBJ whole genome shotgun (WGS) entry which is preliminary data.</text>
</comment>
<dbReference type="InterPro" id="IPR036513">
    <property type="entry name" value="STAS_dom_sf"/>
</dbReference>
<proteinExistence type="inferred from homology"/>
<evidence type="ECO:0000313" key="5">
    <source>
        <dbReference type="Proteomes" id="UP000555411"/>
    </source>
</evidence>